<name>A0A8B4H8E3_9CORY</name>
<accession>A0A8B4H8E3</accession>
<proteinExistence type="predicted"/>
<comment type="caution">
    <text evidence="1">The sequence shown here is derived from an EMBL/GenBank/DDBJ whole genome shotgun (WGS) entry which is preliminary data.</text>
</comment>
<organism evidence="1 2">
    <name type="scientific">Corynebacterium matruchotii</name>
    <dbReference type="NCBI Taxonomy" id="43768"/>
    <lineage>
        <taxon>Bacteria</taxon>
        <taxon>Bacillati</taxon>
        <taxon>Actinomycetota</taxon>
        <taxon>Actinomycetes</taxon>
        <taxon>Mycobacteriales</taxon>
        <taxon>Corynebacteriaceae</taxon>
        <taxon>Corynebacterium</taxon>
    </lineage>
</organism>
<gene>
    <name evidence="1" type="ORF">NCTC10254_01751</name>
</gene>
<dbReference type="EMBL" id="UARK01000023">
    <property type="protein sequence ID" value="SPW30650.1"/>
    <property type="molecule type" value="Genomic_DNA"/>
</dbReference>
<evidence type="ECO:0000313" key="2">
    <source>
        <dbReference type="Proteomes" id="UP000249886"/>
    </source>
</evidence>
<dbReference type="Proteomes" id="UP000249886">
    <property type="component" value="Unassembled WGS sequence"/>
</dbReference>
<evidence type="ECO:0000313" key="1">
    <source>
        <dbReference type="EMBL" id="SPW30650.1"/>
    </source>
</evidence>
<sequence>MMIAESFIRDSRSLLMPYRVEYSRWEGKNPPCMRSCWTRSIITTSASAISGSMV</sequence>
<reference evidence="1 2" key="1">
    <citation type="submission" date="2018-06" db="EMBL/GenBank/DDBJ databases">
        <authorList>
            <consortium name="Pathogen Informatics"/>
            <person name="Doyle S."/>
        </authorList>
    </citation>
    <scope>NUCLEOTIDE SEQUENCE [LARGE SCALE GENOMIC DNA]</scope>
    <source>
        <strain evidence="1 2">NCTC10254</strain>
    </source>
</reference>
<dbReference type="AlphaFoldDB" id="A0A8B4H8E3"/>
<protein>
    <submittedName>
        <fullName evidence="1">Uncharacterized protein</fullName>
    </submittedName>
</protein>